<reference evidence="1" key="1">
    <citation type="submission" date="2015-06" db="EMBL/GenBank/DDBJ databases">
        <authorList>
            <person name="Nguyen H."/>
        </authorList>
    </citation>
    <scope>NUCLEOTIDE SEQUENCE</scope>
    <source>
        <strain evidence="1">DAOM 180753</strain>
    </source>
</reference>
<dbReference type="Proteomes" id="UP001227192">
    <property type="component" value="Unassembled WGS sequence"/>
</dbReference>
<protein>
    <submittedName>
        <fullName evidence="1">Uncharacterized protein</fullName>
    </submittedName>
</protein>
<keyword evidence="2" id="KW-1185">Reference proteome</keyword>
<comment type="caution">
    <text evidence="1">The sequence shown here is derived from an EMBL/GenBank/DDBJ whole genome shotgun (WGS) entry which is preliminary data.</text>
</comment>
<organism evidence="1 2">
    <name type="scientific">Penicillium thymicola</name>
    <dbReference type="NCBI Taxonomy" id="293382"/>
    <lineage>
        <taxon>Eukaryota</taxon>
        <taxon>Fungi</taxon>
        <taxon>Dikarya</taxon>
        <taxon>Ascomycota</taxon>
        <taxon>Pezizomycotina</taxon>
        <taxon>Eurotiomycetes</taxon>
        <taxon>Eurotiomycetidae</taxon>
        <taxon>Eurotiales</taxon>
        <taxon>Aspergillaceae</taxon>
        <taxon>Penicillium</taxon>
    </lineage>
</organism>
<dbReference type="EMBL" id="LACB01000216">
    <property type="protein sequence ID" value="KAJ9486299.1"/>
    <property type="molecule type" value="Genomic_DNA"/>
</dbReference>
<evidence type="ECO:0000313" key="2">
    <source>
        <dbReference type="Proteomes" id="UP001227192"/>
    </source>
</evidence>
<dbReference type="AlphaFoldDB" id="A0AAI9X7E9"/>
<sequence length="83" mass="9613">MIIYLHFRGCDGAIRGDGVHIMLIWIRKPQMLFLQPFPSLITIQETATHVPLTSFSDPSQKVYIVRFQFHIFYADSIFDQSAP</sequence>
<accession>A0AAI9X7E9</accession>
<reference evidence="1" key="2">
    <citation type="journal article" date="2016" name="Fungal Biol.">
        <title>Ochratoxin A production by Penicillium thymicola.</title>
        <authorList>
            <person name="Nguyen H.D.T."/>
            <person name="McMullin D.R."/>
            <person name="Ponomareva E."/>
            <person name="Riley R."/>
            <person name="Pomraning K.R."/>
            <person name="Baker S.E."/>
            <person name="Seifert K.A."/>
        </authorList>
    </citation>
    <scope>NUCLEOTIDE SEQUENCE</scope>
    <source>
        <strain evidence="1">DAOM 180753</strain>
    </source>
</reference>
<evidence type="ECO:0000313" key="1">
    <source>
        <dbReference type="EMBL" id="KAJ9486299.1"/>
    </source>
</evidence>
<name>A0AAI9X7E9_PENTH</name>
<gene>
    <name evidence="1" type="ORF">VN97_g7032</name>
</gene>
<proteinExistence type="predicted"/>